<dbReference type="EMBL" id="ABNXQI010000069">
    <property type="protein sequence ID" value="ELP2902442.1"/>
    <property type="molecule type" value="Genomic_DNA"/>
</dbReference>
<comment type="caution">
    <text evidence="1">The sequence shown here is derived from an EMBL/GenBank/DDBJ whole genome shotgun (WGS) entry which is preliminary data.</text>
</comment>
<sequence>MATTVISAFNEFLKESVNLDSNKTITARSSRDWLISKINNFDNNQSFPYIYQDIHINFGSFARRTKIRPLDDIDIMIGIKSDYCTYYENNEDIKILIDSNTARLNNYTHDNTTYVNSRKIINLFVSELSKIEQYSSSEINRRQEAATLKLKSYDWNFDIVPCFITVPDIYDRTFYLIPDGNGHWKKTDPRIDKNRTTDINVKHDGNMLNVIRIVKYWQKRKTMPTMSSYLLETILLNYYDNKSYCSPYVDIELEGVFRHISDVIYNTVNDHKNIQGDINNLPWDDRVKISNKALSDAEKVNLARDLEEKYDYQKSINVWREIFGDAFPQYG</sequence>
<dbReference type="Proteomes" id="UP001187825">
    <property type="component" value="Unassembled WGS sequence"/>
</dbReference>
<evidence type="ECO:0000313" key="2">
    <source>
        <dbReference type="Proteomes" id="UP001187825"/>
    </source>
</evidence>
<reference evidence="1" key="1">
    <citation type="submission" date="2023-10" db="EMBL/GenBank/DDBJ databases">
        <authorList>
            <consortium name="GenomeTrakr network: Whole genome sequencing for foodborne pathogen traceback"/>
        </authorList>
    </citation>
    <scope>NUCLEOTIDE SEQUENCE</scope>
    <source>
        <strain evidence="1">RM9975</strain>
    </source>
</reference>
<organism evidence="1 2">
    <name type="scientific">Escherichia coli O111</name>
    <dbReference type="NCBI Taxonomy" id="1055535"/>
    <lineage>
        <taxon>Bacteria</taxon>
        <taxon>Pseudomonadati</taxon>
        <taxon>Pseudomonadota</taxon>
        <taxon>Gammaproteobacteria</taxon>
        <taxon>Enterobacterales</taxon>
        <taxon>Enterobacteriaceae</taxon>
        <taxon>Escherichia</taxon>
    </lineage>
</organism>
<name>A0AAD2VNB8_ECOLX</name>
<dbReference type="Gene3D" id="3.30.460.90">
    <property type="match status" value="1"/>
</dbReference>
<evidence type="ECO:0000313" key="1">
    <source>
        <dbReference type="EMBL" id="ELP2902442.1"/>
    </source>
</evidence>
<accession>A0AAD2VNB8</accession>
<proteinExistence type="predicted"/>
<dbReference type="Pfam" id="PF18144">
    <property type="entry name" value="SMODS"/>
    <property type="match status" value="1"/>
</dbReference>
<gene>
    <name evidence="1" type="ORF">R0P33_004860</name>
</gene>
<dbReference type="AlphaFoldDB" id="A0AAD2VNB8"/>
<protein>
    <submittedName>
        <fullName evidence="1">Nucleotidyltransferase</fullName>
    </submittedName>
</protein>